<dbReference type="InterPro" id="IPR036135">
    <property type="entry name" value="MoeA_linker/N_sf"/>
</dbReference>
<evidence type="ECO:0000313" key="1">
    <source>
        <dbReference type="EMBL" id="MBF5058473.1"/>
    </source>
</evidence>
<keyword evidence="2" id="KW-1185">Reference proteome</keyword>
<evidence type="ECO:0000313" key="2">
    <source>
        <dbReference type="Proteomes" id="UP000662703"/>
    </source>
</evidence>
<protein>
    <submittedName>
        <fullName evidence="1">Molybdopterin biosynthesis MoeA protein</fullName>
    </submittedName>
</protein>
<accession>A0ABS0AWF4</accession>
<dbReference type="EMBL" id="ARXX01000113">
    <property type="protein sequence ID" value="MBF5058473.1"/>
    <property type="molecule type" value="Genomic_DNA"/>
</dbReference>
<proteinExistence type="predicted"/>
<comment type="caution">
    <text evidence="1">The sequence shown here is derived from an EMBL/GenBank/DDBJ whole genome shotgun (WGS) entry which is preliminary data.</text>
</comment>
<feature type="non-terminal residue" evidence="1">
    <location>
        <position position="45"/>
    </location>
</feature>
<reference evidence="1 2" key="1">
    <citation type="submission" date="2012-09" db="EMBL/GenBank/DDBJ databases">
        <title>Genome Sequence of alkane-degrading Bacterium Alcanivorax sp. 521-1.</title>
        <authorList>
            <person name="Lai Q."/>
            <person name="Shao Z."/>
        </authorList>
    </citation>
    <scope>NUCLEOTIDE SEQUENCE [LARGE SCALE GENOMIC DNA]</scope>
    <source>
        <strain evidence="1 2">521-1</strain>
    </source>
</reference>
<sequence>MPVDEARARLLDTARPLGEVTRLPLAEARGGWLAEPVAARVTVPP</sequence>
<gene>
    <name evidence="1" type="ORF">Y5W_03767</name>
</gene>
<organism evidence="1 2">
    <name type="scientific">Alloalcanivorax profundimaris</name>
    <dbReference type="NCBI Taxonomy" id="2735259"/>
    <lineage>
        <taxon>Bacteria</taxon>
        <taxon>Pseudomonadati</taxon>
        <taxon>Pseudomonadota</taxon>
        <taxon>Gammaproteobacteria</taxon>
        <taxon>Oceanospirillales</taxon>
        <taxon>Alcanivoracaceae</taxon>
        <taxon>Alloalcanivorax</taxon>
    </lineage>
</organism>
<dbReference type="SUPFAM" id="SSF63882">
    <property type="entry name" value="MoeA N-terminal region -like"/>
    <property type="match status" value="1"/>
</dbReference>
<dbReference type="Proteomes" id="UP000662703">
    <property type="component" value="Unassembled WGS sequence"/>
</dbReference>
<name>A0ABS0AWF4_9GAMM</name>